<sequence>MHIHLRFPRRDQRAVADEPGHKRRQSALYLYRLEV</sequence>
<dbReference type="Proteomes" id="UP000234681">
    <property type="component" value="Chromosome 9"/>
</dbReference>
<proteinExistence type="predicted"/>
<evidence type="ECO:0000313" key="3">
    <source>
        <dbReference type="Proteomes" id="UP000234681"/>
    </source>
</evidence>
<accession>A6KQZ3</accession>
<evidence type="ECO:0000256" key="1">
    <source>
        <dbReference type="SAM" id="MobiDB-lite"/>
    </source>
</evidence>
<feature type="compositionally biased region" description="Basic and acidic residues" evidence="1">
    <location>
        <begin position="8"/>
        <end position="20"/>
    </location>
</feature>
<feature type="region of interest" description="Disordered" evidence="1">
    <location>
        <begin position="1"/>
        <end position="20"/>
    </location>
</feature>
<name>A6KQZ3_RAT</name>
<dbReference type="AlphaFoldDB" id="A6KQZ3"/>
<dbReference type="EMBL" id="CH474092">
    <property type="protein sequence ID" value="EDL83651.1"/>
    <property type="molecule type" value="Genomic_DNA"/>
</dbReference>
<evidence type="ECO:0000313" key="2">
    <source>
        <dbReference type="EMBL" id="EDL83651.1"/>
    </source>
</evidence>
<organism evidence="2 3">
    <name type="scientific">Rattus norvegicus</name>
    <name type="common">Rat</name>
    <dbReference type="NCBI Taxonomy" id="10116"/>
    <lineage>
        <taxon>Eukaryota</taxon>
        <taxon>Metazoa</taxon>
        <taxon>Chordata</taxon>
        <taxon>Craniata</taxon>
        <taxon>Vertebrata</taxon>
        <taxon>Euteleostomi</taxon>
        <taxon>Mammalia</taxon>
        <taxon>Eutheria</taxon>
        <taxon>Euarchontoglires</taxon>
        <taxon>Glires</taxon>
        <taxon>Rodentia</taxon>
        <taxon>Myomorpha</taxon>
        <taxon>Muroidea</taxon>
        <taxon>Muridae</taxon>
        <taxon>Murinae</taxon>
        <taxon>Rattus</taxon>
    </lineage>
</organism>
<gene>
    <name evidence="2" type="ORF">rCG_44998</name>
</gene>
<reference evidence="3" key="1">
    <citation type="submission" date="2005-09" db="EMBL/GenBank/DDBJ databases">
        <authorList>
            <person name="Mural R.J."/>
            <person name="Li P.W."/>
            <person name="Adams M.D."/>
            <person name="Amanatides P.G."/>
            <person name="Baden-Tillson H."/>
            <person name="Barnstead M."/>
            <person name="Chin S.H."/>
            <person name="Dew I."/>
            <person name="Evans C.A."/>
            <person name="Ferriera S."/>
            <person name="Flanigan M."/>
            <person name="Fosler C."/>
            <person name="Glodek A."/>
            <person name="Gu Z."/>
            <person name="Holt R.A."/>
            <person name="Jennings D."/>
            <person name="Kraft C.L."/>
            <person name="Lu F."/>
            <person name="Nguyen T."/>
            <person name="Nusskern D.R."/>
            <person name="Pfannkoch C.M."/>
            <person name="Sitter C."/>
            <person name="Sutton G.G."/>
            <person name="Venter J.C."/>
            <person name="Wang Z."/>
            <person name="Woodage T."/>
            <person name="Zheng X.H."/>
            <person name="Zhong F."/>
        </authorList>
    </citation>
    <scope>NUCLEOTIDE SEQUENCE [LARGE SCALE GENOMIC DNA]</scope>
    <source>
        <strain>BN</strain>
        <strain evidence="3">Sprague-Dawley</strain>
    </source>
</reference>
<feature type="non-terminal residue" evidence="2">
    <location>
        <position position="35"/>
    </location>
</feature>
<protein>
    <submittedName>
        <fullName evidence="2">RCG44998</fullName>
    </submittedName>
</protein>